<feature type="compositionally biased region" description="Low complexity" evidence="1">
    <location>
        <begin position="703"/>
        <end position="739"/>
    </location>
</feature>
<evidence type="ECO:0000313" key="3">
    <source>
        <dbReference type="EnsemblMetazoa" id="KAF7488754.1"/>
    </source>
</evidence>
<feature type="compositionally biased region" description="Polar residues" evidence="1">
    <location>
        <begin position="269"/>
        <end position="279"/>
    </location>
</feature>
<feature type="compositionally biased region" description="Polar residues" evidence="1">
    <location>
        <begin position="1569"/>
        <end position="1584"/>
    </location>
</feature>
<proteinExistence type="predicted"/>
<feature type="compositionally biased region" description="Basic and acidic residues" evidence="1">
    <location>
        <begin position="1813"/>
        <end position="1826"/>
    </location>
</feature>
<feature type="compositionally biased region" description="Acidic residues" evidence="1">
    <location>
        <begin position="1023"/>
        <end position="1060"/>
    </location>
</feature>
<feature type="region of interest" description="Disordered" evidence="1">
    <location>
        <begin position="2683"/>
        <end position="2781"/>
    </location>
</feature>
<feature type="region of interest" description="Disordered" evidence="1">
    <location>
        <begin position="2918"/>
        <end position="2949"/>
    </location>
</feature>
<organism evidence="2">
    <name type="scientific">Sarcoptes scabiei</name>
    <name type="common">Itch mite</name>
    <name type="synonym">Acarus scabiei</name>
    <dbReference type="NCBI Taxonomy" id="52283"/>
    <lineage>
        <taxon>Eukaryota</taxon>
        <taxon>Metazoa</taxon>
        <taxon>Ecdysozoa</taxon>
        <taxon>Arthropoda</taxon>
        <taxon>Chelicerata</taxon>
        <taxon>Arachnida</taxon>
        <taxon>Acari</taxon>
        <taxon>Acariformes</taxon>
        <taxon>Sarcoptiformes</taxon>
        <taxon>Astigmata</taxon>
        <taxon>Psoroptidia</taxon>
        <taxon>Sarcoptoidea</taxon>
        <taxon>Sarcoptidae</taxon>
        <taxon>Sarcoptinae</taxon>
        <taxon>Sarcoptes</taxon>
    </lineage>
</organism>
<reference evidence="2" key="2">
    <citation type="submission" date="2020-01" db="EMBL/GenBank/DDBJ databases">
        <authorList>
            <person name="Korhonen P.K.K."/>
            <person name="Guangxu M.G."/>
            <person name="Wang T.W."/>
            <person name="Stroehlein A.J.S."/>
            <person name="Young N.D."/>
            <person name="Ang C.-S.A."/>
            <person name="Fernando D.W.F."/>
            <person name="Lu H.L."/>
            <person name="Taylor S.T."/>
            <person name="Ehtesham M.E.M."/>
            <person name="Najaraj S.H.N."/>
            <person name="Harsha G.H.G."/>
            <person name="Madugundu A.M."/>
            <person name="Renuse S.R."/>
            <person name="Holt D.H."/>
            <person name="Pandey A.P."/>
            <person name="Papenfuss A.P."/>
            <person name="Gasser R.B.G."/>
            <person name="Fischer K.F."/>
        </authorList>
    </citation>
    <scope>NUCLEOTIDE SEQUENCE</scope>
    <source>
        <strain evidence="2">SSS_KF_BRIS2020</strain>
    </source>
</reference>
<feature type="region of interest" description="Disordered" evidence="1">
    <location>
        <begin position="903"/>
        <end position="1518"/>
    </location>
</feature>
<dbReference type="EnsemblMetazoa" id="SSS_8142s_mrna">
    <property type="protein sequence ID" value="KAF7488754.1"/>
    <property type="gene ID" value="SSS_8142"/>
</dbReference>
<feature type="compositionally biased region" description="Low complexity" evidence="1">
    <location>
        <begin position="653"/>
        <end position="678"/>
    </location>
</feature>
<feature type="compositionally biased region" description="Acidic residues" evidence="1">
    <location>
        <begin position="1944"/>
        <end position="1961"/>
    </location>
</feature>
<feature type="region of interest" description="Disordered" evidence="1">
    <location>
        <begin position="185"/>
        <end position="204"/>
    </location>
</feature>
<feature type="compositionally biased region" description="Low complexity" evidence="1">
    <location>
        <begin position="2239"/>
        <end position="2265"/>
    </location>
</feature>
<feature type="compositionally biased region" description="Polar residues" evidence="1">
    <location>
        <begin position="1289"/>
        <end position="1315"/>
    </location>
</feature>
<feature type="compositionally biased region" description="Polar residues" evidence="1">
    <location>
        <begin position="343"/>
        <end position="354"/>
    </location>
</feature>
<protein>
    <submittedName>
        <fullName evidence="2 3">Uncharacterized protein</fullName>
    </submittedName>
</protein>
<feature type="region of interest" description="Disordered" evidence="1">
    <location>
        <begin position="2170"/>
        <end position="2222"/>
    </location>
</feature>
<reference evidence="4" key="1">
    <citation type="journal article" date="2020" name="PLoS Negl. Trop. Dis.">
        <title>High-quality nuclear genome for Sarcoptes scabiei-A critical resource for a neglected parasite.</title>
        <authorList>
            <person name="Korhonen P.K."/>
            <person name="Gasser R.B."/>
            <person name="Ma G."/>
            <person name="Wang T."/>
            <person name="Stroehlein A.J."/>
            <person name="Young N.D."/>
            <person name="Ang C.S."/>
            <person name="Fernando D.D."/>
            <person name="Lu H.C."/>
            <person name="Taylor S."/>
            <person name="Reynolds S.L."/>
            <person name="Mofiz E."/>
            <person name="Najaraj S.H."/>
            <person name="Gowda H."/>
            <person name="Madugundu A."/>
            <person name="Renuse S."/>
            <person name="Holt D."/>
            <person name="Pandey A."/>
            <person name="Papenfuss A.T."/>
            <person name="Fischer K."/>
        </authorList>
    </citation>
    <scope>NUCLEOTIDE SEQUENCE [LARGE SCALE GENOMIC DNA]</scope>
</reference>
<feature type="compositionally biased region" description="Polar residues" evidence="1">
    <location>
        <begin position="1081"/>
        <end position="1092"/>
    </location>
</feature>
<feature type="compositionally biased region" description="Low complexity" evidence="1">
    <location>
        <begin position="1121"/>
        <end position="1138"/>
    </location>
</feature>
<feature type="compositionally biased region" description="Low complexity" evidence="1">
    <location>
        <begin position="42"/>
        <end position="52"/>
    </location>
</feature>
<keyword evidence="4" id="KW-1185">Reference proteome</keyword>
<feature type="compositionally biased region" description="Acidic residues" evidence="1">
    <location>
        <begin position="1218"/>
        <end position="1246"/>
    </location>
</feature>
<feature type="region of interest" description="Disordered" evidence="1">
    <location>
        <begin position="649"/>
        <end position="764"/>
    </location>
</feature>
<feature type="region of interest" description="Disordered" evidence="1">
    <location>
        <begin position="1550"/>
        <end position="2068"/>
    </location>
</feature>
<feature type="compositionally biased region" description="Low complexity" evidence="1">
    <location>
        <begin position="1459"/>
        <end position="1481"/>
    </location>
</feature>
<feature type="compositionally biased region" description="Polar residues" evidence="1">
    <location>
        <begin position="1931"/>
        <end position="1943"/>
    </location>
</feature>
<dbReference type="EMBL" id="WVUK01000065">
    <property type="protein sequence ID" value="KAF7488754.1"/>
    <property type="molecule type" value="Genomic_DNA"/>
</dbReference>
<gene>
    <name evidence="2" type="ORF">SSS_8142</name>
</gene>
<feature type="compositionally biased region" description="Acidic residues" evidence="1">
    <location>
        <begin position="1180"/>
        <end position="1209"/>
    </location>
</feature>
<feature type="compositionally biased region" description="Polar residues" evidence="1">
    <location>
        <begin position="1351"/>
        <end position="1364"/>
    </location>
</feature>
<feature type="compositionally biased region" description="Polar residues" evidence="1">
    <location>
        <begin position="1632"/>
        <end position="1647"/>
    </location>
</feature>
<feature type="compositionally biased region" description="Basic residues" evidence="1">
    <location>
        <begin position="1152"/>
        <end position="1162"/>
    </location>
</feature>
<feature type="compositionally biased region" description="Basic and acidic residues" evidence="1">
    <location>
        <begin position="2028"/>
        <end position="2051"/>
    </location>
</feature>
<feature type="compositionally biased region" description="Basic and acidic residues" evidence="1">
    <location>
        <begin position="2721"/>
        <end position="2735"/>
    </location>
</feature>
<feature type="compositionally biased region" description="Polar residues" evidence="1">
    <location>
        <begin position="2280"/>
        <end position="2304"/>
    </location>
</feature>
<feature type="compositionally biased region" description="Low complexity" evidence="1">
    <location>
        <begin position="1006"/>
        <end position="1022"/>
    </location>
</feature>
<feature type="compositionally biased region" description="Polar residues" evidence="1">
    <location>
        <begin position="988"/>
        <end position="1005"/>
    </location>
</feature>
<feature type="compositionally biased region" description="Polar residues" evidence="1">
    <location>
        <begin position="2736"/>
        <end position="2753"/>
    </location>
</feature>
<feature type="compositionally biased region" description="Acidic residues" evidence="1">
    <location>
        <begin position="1383"/>
        <end position="1435"/>
    </location>
</feature>
<feature type="compositionally biased region" description="Polar residues" evidence="1">
    <location>
        <begin position="2918"/>
        <end position="2934"/>
    </location>
</feature>
<feature type="compositionally biased region" description="Low complexity" evidence="1">
    <location>
        <begin position="12"/>
        <end position="22"/>
    </location>
</feature>
<sequence>METNALKHFHHQSQQQSKFNNSHLHHHQQQQHQHQHHHHQHQTANNNANSNTQQLTNQFHSNLINNTNLTNSYLNFNFTQSNQNEIDLINSNRKFFPANLTATNHHHHHHHQNNNSDNRFLSTITSNSSIISPSTIGSVQSSIVCKPIPTTAPITSIQQNATINSSHKNFANNINFQSYTNLNSSSNSISNNNSNQRNATNGINNAVVGQPASTATSATINATKIKPIAAFPLLLSSIESGQQQQQNFGSNVSNSIFKRPFQTTVQQINGSLNQRSNGPKSDKIKSKSKETTKVSGKDSSSSKSRSNGSNSATASKSISVVKSSSSSSGSNHLNHHSHHLLDQNGTIVPTNNLKNGLVNGRDGCFSRENSSSVTPVSLFKNKSNFSNFPSSDDRNRTLPYMKNVNLGSGSNDPIIGLSNSFNSTHPNPAFSTNSQTTASSFQHHLAGKNVDSTTSTLFLNHHRSNLNPSGQCNVSFNNNNHNGDQLLFQSRTGVGSTSINSDAIASIVKSTSNCANNFDNHHLLYTRRGDFIANSSSSLDRPQLDGEKNLSDGVVVSNNSNNLFVLNNRKLASFPLLATTSSSSSSITNTSAVDGQVSKSIHELNGHSNELFNANKTKPILFKIFKEKAKASKSSNGDKSTTIIGLSGKEKVNNTNSNLNSNGKTQSKSVKPVLSSSKISKRSKKTSEPNSAIKTKSRKKSSKFSSLPAASSASISSSSSSSPSTSSTILNRCKLSLSPPSQPPPPSSSSLSLSSLPSSSVSAFTKPTSTAINRLIVDGGGGGGGGLVNHKSSNHCQQEIQIEKNCTINSSSSTSSSSTFHLKQQQQNHHHYQNNATSVRIESDRNIETINSDQKCFVDPSDRSLLFDSIRPIKEIFYTEYLIDNFALQVFSNENDLMRAVDESEKLRRSRTQNGDPWSSAPDDDDDDDDGDGDDDDDDDGEENDDDHQQRKSSTLPNQNDKTKASVNDLRNRTKHCDQIVLVRRSPSPLTSSREPSPIPSTRRNSSISAASSSASSASISSDSEDDSDFSDEEEEEDDDEDDDDEEEEEEDEDRNDEDSQSSQESDSNPKSKNNNRRSKTLVSSKGKNSKNINRKKVVGGRQKFKQKSTRTVSNQKRKSIQSSSSTSSTTTTTTSKKNSIKKQTKSLANKKANKIIKKVRSKVSNSRASNSKENKFSANDDDSDEEDQDDDDDEDHSDDEEEEEDDDNNIEKNQSNDSDDDDDDSLDSSQDSDDVDDDDDDDEDEPRSSLKNKKSKALNKSASLKSKIKCSHRHPKNQSACSKCLSLNRKQQTNLSTRKSNLKRSITAATTANKNRLKRKSQTVKSIGVGGRLGQKGVIASTARSRKSQTSKSSPTKLVQRLNSRTKKSQKKSNKASQKDQSEDDESDDDDDDDNSDETEDDPDDDDDNDEEGEEDEDEEDSDEYEEENNGETIEDNRTIADLIKCSNRREAVRKAAARAALASVNNSRNKVNRSSNGSSTLSIGNEAGSHSTTTSSQPTSSVTSTSTTTTTATSSTTTTIATISTSSCSVSGTTLASNSAASASMNCNTNGGSSASSVRPPSMSESNQQSNNGLDSNDQNSTTKHKNYANRKISTNVGNKNVLKAKTKCVSRTKSLPSNTRNKCGRQAVQKVSKNNPKAKQQSTTAAAAASSSSSDGSSSSSSASSSSSSSSSDSSEESESESSESVSASSSDDDVSNDGVNKADQKSKNNTQQTSASNAMKSPTVKRIGRPLGSKNKKTKAALKSAATKLANQTRNKRKKSASTAATKSNDKNLNDNLNDENDKDDDDESEENGEESSNDSASSDDENDDGGRKVSTRNEKNKPPTKSTGGKQSKRNLRSKTKNSNRSKANLKVKKIEKKNNAAGGGGKKRTVAKVQKNKQNKNKSKENDTSDEAYDYSTMDSEDHDEKSTNENDGHREEKNRERIKFNNSQQLDVQQLMTEDDDDNDEDDDVGDENESDHGGEDMKSNQNKKSSKSKSLPKKKSVKERQKKKELKVTGRKSSKSNPISIEEETDENSKDVSNNDARKKEIRSNRPSSSRDSKEKVEGKEDDDNNDDVYAFELSPSNMVQTADVSTSRTIPMLEKSKKIQSNPIVCSDPKGVVKNNNNRNRKDLSPTKSRSNDCMENYRMKNFDIKQEIKDDINDDIESLMNENEMNRTKLSNFVRSEVRSEENQDQIDVDSYENSDQHLSSNLASANSESDFIRRQKEKSHSPLKLLKQHLNKRFKTITDEKESSCVVRSSKSTSSTSGSKSSSKVSGNSCARATPSNIHREYSSKSKNALNTSSKSISHQINDESLQTTLPKTISEETTFIAAPIGPLTPQPTPSPNPFNHPIHPALHSQTNFNHLNTPPLSTTNSSANNQFLSDPNMYPYRTMNFFDHSVLKHQVPTQPVSIVSSSNPSIPIKPIVSTLPVSDNRPKERAINCCAFLHVKIAWDIYNDKKRKQQQKEQPTIALFDPVNLASNPKTIANPLLTHSNPLRIGAQPTAAATVSHIENQGPQTVPLNTTNNPTPSADPVLMSISNYTTTTIKAHDPYNGLTTLTSSQSVTTITSQYATRLPSPFASSALPPNPNLPALFPPPSLTPNPFTNELWPRKPISSTTPLYRNQLMAPTQTVAQPPADYYPSTVHPTSQALSVWASFRPSTPTTTLASNELHNYNYSSIPSSGQKRKHSEINNGKNLQRASSRDNHLHHLGNQPSSSIVYPNGDLSRSENSSENDGKKSKCNRIDNESYLHQNTDSMNSLNNTSNALKPPPPSMFPHHALHQQQSSQSFNNLSTSTPVFEHHRYYDLLNNPNVPNTPNPYPPTPPSTAFITATNANDSHPGTPKTPLWGQMNLSQPPTTPHPPPSSLVPDPFKSLQDISLRAGLAAPDRENIFSRYSLLNSSGGGASILEKLDKDQVEKLEMMKMNQNCIIGGRSSTKPIETSNSNVGKFPSNLPSSSSSTSNSAQYSQFPFLNPSLYLQPSHRLFSSNAATTDPISPQDRSTLNGLTNSSASAIGNVVSGSNVPTASSFSSNILSSATASSLTHPHHANPYLFLPPSTTNQYVGQSTMMNFMKAAAAAAAVLESNPGPSGPNNFGPIV</sequence>
<feature type="compositionally biased region" description="Polar residues" evidence="1">
    <location>
        <begin position="1711"/>
        <end position="1724"/>
    </location>
</feature>
<evidence type="ECO:0000256" key="1">
    <source>
        <dbReference type="SAM" id="MobiDB-lite"/>
    </source>
</evidence>
<feature type="compositionally biased region" description="Low complexity" evidence="1">
    <location>
        <begin position="1550"/>
        <end position="1568"/>
    </location>
</feature>
<evidence type="ECO:0000313" key="2">
    <source>
        <dbReference type="EMBL" id="KAF7488754.1"/>
    </source>
</evidence>
<evidence type="ECO:0000313" key="4">
    <source>
        <dbReference type="Proteomes" id="UP000070412"/>
    </source>
</evidence>
<feature type="region of interest" description="Disordered" evidence="1">
    <location>
        <begin position="269"/>
        <end position="354"/>
    </location>
</feature>
<feature type="compositionally biased region" description="Low complexity" evidence="1">
    <location>
        <begin position="185"/>
        <end position="195"/>
    </location>
</feature>
<feature type="compositionally biased region" description="Basic residues" evidence="1">
    <location>
        <begin position="1976"/>
        <end position="2006"/>
    </location>
</feature>
<feature type="compositionally biased region" description="Basic residues" evidence="1">
    <location>
        <begin position="1365"/>
        <end position="1375"/>
    </location>
</feature>
<dbReference type="Proteomes" id="UP000070412">
    <property type="component" value="Unassembled WGS sequence"/>
</dbReference>
<feature type="compositionally biased region" description="Basic and acidic residues" evidence="1">
    <location>
        <begin position="280"/>
        <end position="296"/>
    </location>
</feature>
<feature type="compositionally biased region" description="Basic and acidic residues" evidence="1">
    <location>
        <begin position="2205"/>
        <end position="2215"/>
    </location>
</feature>
<feature type="compositionally biased region" description="Low complexity" evidence="1">
    <location>
        <begin position="2938"/>
        <end position="2949"/>
    </location>
</feature>
<feature type="compositionally biased region" description="Basic residues" evidence="1">
    <location>
        <begin position="1093"/>
        <end position="1109"/>
    </location>
</feature>
<feature type="compositionally biased region" description="Low complexity" evidence="1">
    <location>
        <begin position="748"/>
        <end position="760"/>
    </location>
</feature>
<feature type="compositionally biased region" description="Basic and acidic residues" evidence="1">
    <location>
        <begin position="2113"/>
        <end position="2126"/>
    </location>
</feature>
<feature type="region of interest" description="Disordered" evidence="1">
    <location>
        <begin position="2236"/>
        <end position="2304"/>
    </location>
</feature>
<feature type="compositionally biased region" description="Basic residues" evidence="1">
    <location>
        <begin position="1267"/>
        <end position="1277"/>
    </location>
</feature>
<feature type="compositionally biased region" description="Acidic residues" evidence="1">
    <location>
        <begin position="2177"/>
        <end position="2187"/>
    </location>
</feature>
<feature type="compositionally biased region" description="Basic residues" evidence="1">
    <location>
        <begin position="1871"/>
        <end position="1887"/>
    </location>
</feature>
<reference evidence="3" key="3">
    <citation type="submission" date="2022-06" db="UniProtKB">
        <authorList>
            <consortium name="EnsemblMetazoa"/>
        </authorList>
    </citation>
    <scope>IDENTIFICATION</scope>
</reference>
<name>A0A834R0H2_SARSC</name>
<feature type="region of interest" description="Disordered" evidence="1">
    <location>
        <begin position="1"/>
        <end position="52"/>
    </location>
</feature>
<feature type="compositionally biased region" description="Low complexity" evidence="1">
    <location>
        <begin position="297"/>
        <end position="332"/>
    </location>
</feature>
<feature type="compositionally biased region" description="Basic residues" evidence="1">
    <location>
        <begin position="23"/>
        <end position="41"/>
    </location>
</feature>
<accession>A0A834R0H2</accession>
<feature type="compositionally biased region" description="Low complexity" evidence="1">
    <location>
        <begin position="1648"/>
        <end position="1676"/>
    </location>
</feature>
<feature type="compositionally biased region" description="Low complexity" evidence="1">
    <location>
        <begin position="1491"/>
        <end position="1518"/>
    </location>
</feature>
<feature type="compositionally biased region" description="Low complexity" evidence="1">
    <location>
        <begin position="1061"/>
        <end position="1073"/>
    </location>
</feature>
<dbReference type="OrthoDB" id="6516503at2759"/>
<feature type="compositionally biased region" description="Low complexity" evidence="1">
    <location>
        <begin position="1745"/>
        <end position="1755"/>
    </location>
</feature>
<feature type="compositionally biased region" description="Acidic residues" evidence="1">
    <location>
        <begin position="922"/>
        <end position="946"/>
    </location>
</feature>
<feature type="compositionally biased region" description="Basic and acidic residues" evidence="1">
    <location>
        <begin position="1909"/>
        <end position="1930"/>
    </location>
</feature>
<feature type="compositionally biased region" description="Polar residues" evidence="1">
    <location>
        <begin position="1614"/>
        <end position="1624"/>
    </location>
</feature>
<feature type="compositionally biased region" description="Basic residues" evidence="1">
    <location>
        <begin position="1836"/>
        <end position="1861"/>
    </location>
</feature>
<feature type="compositionally biased region" description="Acidic residues" evidence="1">
    <location>
        <begin position="1781"/>
        <end position="1812"/>
    </location>
</feature>
<feature type="region of interest" description="Disordered" evidence="1">
    <location>
        <begin position="2086"/>
        <end position="2126"/>
    </location>
</feature>
<feature type="compositionally biased region" description="Low complexity" evidence="1">
    <location>
        <begin position="2193"/>
        <end position="2202"/>
    </location>
</feature>